<protein>
    <recommendedName>
        <fullName evidence="4">Lipoprotein</fullName>
    </recommendedName>
</protein>
<reference evidence="2" key="1">
    <citation type="submission" date="2023-07" db="EMBL/GenBank/DDBJ databases">
        <title>Mucosal microbiota of week-old chicken and adult hens.</title>
        <authorList>
            <person name="Volf J."/>
            <person name="Karasova D."/>
            <person name="Crhanova M."/>
            <person name="Faldynova M."/>
            <person name="Prikrylova H."/>
            <person name="Zeman M."/>
            <person name="Babak V."/>
            <person name="Rajova J."/>
            <person name="Rychlik I."/>
        </authorList>
    </citation>
    <scope>NUCLEOTIDE SEQUENCE</scope>
    <source>
        <strain evidence="2">ET902</strain>
    </source>
</reference>
<sequence length="105" mass="11118">MKKIITTILALTLLSMFAVSCNKGFSFYDLGGTWVGSSGSFTVNTSAKTITKNNQTYNVQGASDTKAQLLSIMLLKEGSNAGTITFTSKTEANGTGDFAGSWTKQ</sequence>
<evidence type="ECO:0000313" key="3">
    <source>
        <dbReference type="Proteomes" id="UP001175147"/>
    </source>
</evidence>
<dbReference type="PROSITE" id="PS51257">
    <property type="entry name" value="PROKAR_LIPOPROTEIN"/>
    <property type="match status" value="1"/>
</dbReference>
<dbReference type="RefSeq" id="WP_304385321.1">
    <property type="nucleotide sequence ID" value="NZ_JAUPBL010000043.1"/>
</dbReference>
<name>A0ABT8YZG1_9SPIR</name>
<evidence type="ECO:0000313" key="2">
    <source>
        <dbReference type="EMBL" id="MDO7020950.1"/>
    </source>
</evidence>
<evidence type="ECO:0000256" key="1">
    <source>
        <dbReference type="SAM" id="SignalP"/>
    </source>
</evidence>
<dbReference type="EMBL" id="JAUPBM010000119">
    <property type="protein sequence ID" value="MDO7020950.1"/>
    <property type="molecule type" value="Genomic_DNA"/>
</dbReference>
<evidence type="ECO:0008006" key="4">
    <source>
        <dbReference type="Google" id="ProtNLM"/>
    </source>
</evidence>
<keyword evidence="3" id="KW-1185">Reference proteome</keyword>
<accession>A0ABT8YZG1</accession>
<gene>
    <name evidence="2" type="ORF">Q5M86_09205</name>
</gene>
<keyword evidence="1" id="KW-0732">Signal</keyword>
<dbReference type="Proteomes" id="UP001175147">
    <property type="component" value="Unassembled WGS sequence"/>
</dbReference>
<comment type="caution">
    <text evidence="2">The sequence shown here is derived from an EMBL/GenBank/DDBJ whole genome shotgun (WGS) entry which is preliminary data.</text>
</comment>
<organism evidence="2 3">
    <name type="scientific">Brachyspira innocens</name>
    <dbReference type="NCBI Taxonomy" id="13264"/>
    <lineage>
        <taxon>Bacteria</taxon>
        <taxon>Pseudomonadati</taxon>
        <taxon>Spirochaetota</taxon>
        <taxon>Spirochaetia</taxon>
        <taxon>Brachyspirales</taxon>
        <taxon>Brachyspiraceae</taxon>
        <taxon>Brachyspira</taxon>
    </lineage>
</organism>
<proteinExistence type="predicted"/>
<feature type="signal peptide" evidence="1">
    <location>
        <begin position="1"/>
        <end position="20"/>
    </location>
</feature>
<feature type="chain" id="PRO_5046823944" description="Lipoprotein" evidence="1">
    <location>
        <begin position="21"/>
        <end position="105"/>
    </location>
</feature>